<dbReference type="Gene3D" id="3.40.640.10">
    <property type="entry name" value="Type I PLP-dependent aspartate aminotransferase-like (Major domain)"/>
    <property type="match status" value="1"/>
</dbReference>
<comment type="similarity">
    <text evidence="4">Belongs to the class-I pyridoxal-phosphate-dependent aminotransferase family.</text>
</comment>
<dbReference type="InterPro" id="IPR050881">
    <property type="entry name" value="LL-DAP_aminotransferase"/>
</dbReference>
<dbReference type="Proteomes" id="UP001056937">
    <property type="component" value="Chromosome 1"/>
</dbReference>
<keyword evidence="7" id="KW-1185">Reference proteome</keyword>
<accession>A0ABY4XA25</accession>
<keyword evidence="2 4" id="KW-0032">Aminotransferase</keyword>
<dbReference type="InterPro" id="IPR015422">
    <property type="entry name" value="PyrdxlP-dep_Trfase_small"/>
</dbReference>
<feature type="domain" description="Aminotransferase class I/classII large" evidence="5">
    <location>
        <begin position="32"/>
        <end position="383"/>
    </location>
</feature>
<evidence type="ECO:0000259" key="5">
    <source>
        <dbReference type="Pfam" id="PF00155"/>
    </source>
</evidence>
<dbReference type="EMBL" id="CP084930">
    <property type="protein sequence ID" value="USI73754.1"/>
    <property type="molecule type" value="Genomic_DNA"/>
</dbReference>
<reference evidence="6" key="1">
    <citation type="journal article" date="2022" name="Toxins">
        <title>Genomic Analysis of Sphingopyxis sp. USTB-05 for Biodegrading Cyanobacterial Hepatotoxins.</title>
        <authorList>
            <person name="Liu C."/>
            <person name="Xu Q."/>
            <person name="Zhao Z."/>
            <person name="Zhang H."/>
            <person name="Liu X."/>
            <person name="Yin C."/>
            <person name="Liu Y."/>
            <person name="Yan H."/>
        </authorList>
    </citation>
    <scope>NUCLEOTIDE SEQUENCE</scope>
    <source>
        <strain evidence="6">NBD5</strain>
    </source>
</reference>
<protein>
    <recommendedName>
        <fullName evidence="4">Aminotransferase</fullName>
        <ecNumber evidence="4">2.6.1.-</ecNumber>
    </recommendedName>
</protein>
<evidence type="ECO:0000313" key="6">
    <source>
        <dbReference type="EMBL" id="USI73754.1"/>
    </source>
</evidence>
<dbReference type="RefSeq" id="WP_252167560.1">
    <property type="nucleotide sequence ID" value="NZ_CP084930.1"/>
</dbReference>
<evidence type="ECO:0000256" key="4">
    <source>
        <dbReference type="RuleBase" id="RU000481"/>
    </source>
</evidence>
<dbReference type="InterPro" id="IPR004839">
    <property type="entry name" value="Aminotransferase_I/II_large"/>
</dbReference>
<evidence type="ECO:0000313" key="7">
    <source>
        <dbReference type="Proteomes" id="UP001056937"/>
    </source>
</evidence>
<proteinExistence type="inferred from homology"/>
<organism evidence="6 7">
    <name type="scientific">Sphingomonas morindae</name>
    <dbReference type="NCBI Taxonomy" id="1541170"/>
    <lineage>
        <taxon>Bacteria</taxon>
        <taxon>Pseudomonadati</taxon>
        <taxon>Pseudomonadota</taxon>
        <taxon>Alphaproteobacteria</taxon>
        <taxon>Sphingomonadales</taxon>
        <taxon>Sphingomonadaceae</taxon>
        <taxon>Sphingomonas</taxon>
    </lineage>
</organism>
<dbReference type="PANTHER" id="PTHR42832">
    <property type="entry name" value="AMINO ACID AMINOTRANSFERASE"/>
    <property type="match status" value="1"/>
</dbReference>
<dbReference type="CDD" id="cd00609">
    <property type="entry name" value="AAT_like"/>
    <property type="match status" value="1"/>
</dbReference>
<dbReference type="Pfam" id="PF00155">
    <property type="entry name" value="Aminotran_1_2"/>
    <property type="match status" value="1"/>
</dbReference>
<dbReference type="PANTHER" id="PTHR42832:SF1">
    <property type="entry name" value="GLUTAMATE-PYRUVATE AMINOTRANSFERASE ALAC"/>
    <property type="match status" value="1"/>
</dbReference>
<dbReference type="InterPro" id="IPR015424">
    <property type="entry name" value="PyrdxlP-dep_Trfase"/>
</dbReference>
<gene>
    <name evidence="6" type="ORF">LHA26_04600</name>
</gene>
<evidence type="ECO:0000256" key="1">
    <source>
        <dbReference type="ARBA" id="ARBA00001933"/>
    </source>
</evidence>
<dbReference type="NCBIfam" id="NF006604">
    <property type="entry name" value="PRK09148.1"/>
    <property type="match status" value="1"/>
</dbReference>
<dbReference type="InterPro" id="IPR004838">
    <property type="entry name" value="NHTrfase_class1_PyrdxlP-BS"/>
</dbReference>
<dbReference type="SUPFAM" id="SSF53383">
    <property type="entry name" value="PLP-dependent transferases"/>
    <property type="match status" value="1"/>
</dbReference>
<dbReference type="InterPro" id="IPR015421">
    <property type="entry name" value="PyrdxlP-dep_Trfase_major"/>
</dbReference>
<name>A0ABY4XA25_9SPHN</name>
<dbReference type="GO" id="GO:0010285">
    <property type="term" value="F:L,L-diaminopimelate aminotransferase activity"/>
    <property type="evidence" value="ECO:0007669"/>
    <property type="project" value="UniProtKB-EC"/>
</dbReference>
<dbReference type="PROSITE" id="PS00105">
    <property type="entry name" value="AA_TRANSFER_CLASS_1"/>
    <property type="match status" value="1"/>
</dbReference>
<sequence length="404" mass="43551">MSEDFYRIRRLPPYVFAEVNAMKAAARARGEDIIDLGMGNPDGAPAPHVIEKLAEVARDPAAHGYSASKGIAGLRRAQAGYYQRRFGVDLDPDSEVVVTLGSKEGLANLAQAITAPGDVVLAPNPSYPIHTFGFIIAGAAIRSIPAAPGPDFFARLEHAIAYTVPKPSVLVIGYPSNPTAYVADLAFYEEVVAFARAHKLWVLSDLAYSEIYFGDTPTPSILQVPGAKEVAIEFTSMSKTYSMAGWRIGFAVGNRTLIAALTRVKSYLDYGAFTPIQAAAVAAINGPQDIVEHNRQLYKRRRDVLVESFGRAGWEVPPPAASMFAWAPIPPALRHLGALEFSKQLLSHAQVAVAPGVGFGEEGEGYVRIALVENEHRIRQAARNLKRYLQSMGVNAAAPGRRAG</sequence>
<dbReference type="EC" id="2.6.1.-" evidence="4"/>
<keyword evidence="3 4" id="KW-0808">Transferase</keyword>
<evidence type="ECO:0000256" key="2">
    <source>
        <dbReference type="ARBA" id="ARBA00022576"/>
    </source>
</evidence>
<comment type="cofactor">
    <cofactor evidence="1 4">
        <name>pyridoxal 5'-phosphate</name>
        <dbReference type="ChEBI" id="CHEBI:597326"/>
    </cofactor>
</comment>
<evidence type="ECO:0000256" key="3">
    <source>
        <dbReference type="ARBA" id="ARBA00022679"/>
    </source>
</evidence>
<dbReference type="Gene3D" id="3.90.1150.10">
    <property type="entry name" value="Aspartate Aminotransferase, domain 1"/>
    <property type="match status" value="1"/>
</dbReference>